<organism evidence="8 9">
    <name type="scientific">Oryza sativa subsp. indica</name>
    <name type="common">Rice</name>
    <dbReference type="NCBI Taxonomy" id="39946"/>
    <lineage>
        <taxon>Eukaryota</taxon>
        <taxon>Viridiplantae</taxon>
        <taxon>Streptophyta</taxon>
        <taxon>Embryophyta</taxon>
        <taxon>Tracheophyta</taxon>
        <taxon>Spermatophyta</taxon>
        <taxon>Magnoliopsida</taxon>
        <taxon>Liliopsida</taxon>
        <taxon>Poales</taxon>
        <taxon>Poaceae</taxon>
        <taxon>BOP clade</taxon>
        <taxon>Oryzoideae</taxon>
        <taxon>Oryzeae</taxon>
        <taxon>Oryzinae</taxon>
        <taxon>Oryza</taxon>
        <taxon>Oryza sativa</taxon>
    </lineage>
</organism>
<evidence type="ECO:0000256" key="5">
    <source>
        <dbReference type="PROSITE-ProRule" id="PRU00103"/>
    </source>
</evidence>
<dbReference type="GO" id="GO:0008017">
    <property type="term" value="F:microtubule binding"/>
    <property type="evidence" value="ECO:0007669"/>
    <property type="project" value="TreeGrafter"/>
</dbReference>
<dbReference type="InterPro" id="IPR016024">
    <property type="entry name" value="ARM-type_fold"/>
</dbReference>
<evidence type="ECO:0000256" key="3">
    <source>
        <dbReference type="ARBA" id="ARBA00022737"/>
    </source>
</evidence>
<dbReference type="Pfam" id="PF21041">
    <property type="entry name" value="XMAP215_CLASP_TOG"/>
    <property type="match status" value="1"/>
</dbReference>
<evidence type="ECO:0000313" key="9">
    <source>
        <dbReference type="Proteomes" id="UP000007015"/>
    </source>
</evidence>
<evidence type="ECO:0000313" key="8">
    <source>
        <dbReference type="EMBL" id="EEC73604.1"/>
    </source>
</evidence>
<feature type="domain" description="TOG" evidence="7">
    <location>
        <begin position="781"/>
        <end position="1027"/>
    </location>
</feature>
<dbReference type="InterPro" id="IPR021133">
    <property type="entry name" value="HEAT_type_2"/>
</dbReference>
<dbReference type="Pfam" id="PF21040">
    <property type="entry name" value="CEP104-like_TOG"/>
    <property type="match status" value="1"/>
</dbReference>
<protein>
    <recommendedName>
        <fullName evidence="7">TOG domain-containing protein</fullName>
    </recommendedName>
</protein>
<keyword evidence="4" id="KW-0206">Cytoskeleton</keyword>
<keyword evidence="9" id="KW-1185">Reference proteome</keyword>
<name>B8AFG5_ORYSI</name>
<accession>B8AFG5</accession>
<evidence type="ECO:0000259" key="7">
    <source>
        <dbReference type="SMART" id="SM01349"/>
    </source>
</evidence>
<dbReference type="SUPFAM" id="SSF48371">
    <property type="entry name" value="ARM repeat"/>
    <property type="match status" value="1"/>
</dbReference>
<feature type="domain" description="TOG" evidence="7">
    <location>
        <begin position="2"/>
        <end position="225"/>
    </location>
</feature>
<dbReference type="EMBL" id="CM000127">
    <property type="protein sequence ID" value="EEC73604.1"/>
    <property type="molecule type" value="Genomic_DNA"/>
</dbReference>
<dbReference type="GO" id="GO:0005881">
    <property type="term" value="C:cytoplasmic microtubule"/>
    <property type="evidence" value="ECO:0007669"/>
    <property type="project" value="TreeGrafter"/>
</dbReference>
<feature type="region of interest" description="Disordered" evidence="6">
    <location>
        <begin position="238"/>
        <end position="268"/>
    </location>
</feature>
<dbReference type="PANTHER" id="PTHR21567">
    <property type="entry name" value="CLASP"/>
    <property type="match status" value="1"/>
</dbReference>
<feature type="domain" description="TOG" evidence="7">
    <location>
        <begin position="282"/>
        <end position="513"/>
    </location>
</feature>
<dbReference type="STRING" id="39946.B8AFG5"/>
<dbReference type="Pfam" id="PF12348">
    <property type="entry name" value="CLASP_N"/>
    <property type="match status" value="1"/>
</dbReference>
<dbReference type="FunFam" id="1.25.10.10:FF:000580">
    <property type="entry name" value="Protein peg1"/>
    <property type="match status" value="1"/>
</dbReference>
<dbReference type="InterPro" id="IPR034085">
    <property type="entry name" value="TOG"/>
</dbReference>
<evidence type="ECO:0000256" key="2">
    <source>
        <dbReference type="ARBA" id="ARBA00022490"/>
    </source>
</evidence>
<comment type="subcellular location">
    <subcellularLocation>
        <location evidence="1">Cytoplasm</location>
        <location evidence="1">Cytoskeleton</location>
    </subcellularLocation>
</comment>
<dbReference type="InterPro" id="IPR011989">
    <property type="entry name" value="ARM-like"/>
</dbReference>
<dbReference type="PANTHER" id="PTHR21567:SF69">
    <property type="entry name" value="TOG DOMAIN-CONTAINING PROTEIN"/>
    <property type="match status" value="1"/>
</dbReference>
<gene>
    <name evidence="8" type="ORF">OsI_08085</name>
</gene>
<dbReference type="HOGENOM" id="CLU_002943_0_0_1"/>
<dbReference type="SMART" id="SM01349">
    <property type="entry name" value="TOG"/>
    <property type="match status" value="4"/>
</dbReference>
<evidence type="ECO:0000256" key="6">
    <source>
        <dbReference type="SAM" id="MobiDB-lite"/>
    </source>
</evidence>
<evidence type="ECO:0000256" key="1">
    <source>
        <dbReference type="ARBA" id="ARBA00004245"/>
    </source>
</evidence>
<dbReference type="OMA" id="VCSDDKH"/>
<dbReference type="GO" id="GO:1902903">
    <property type="term" value="P:regulation of supramolecular fiber organization"/>
    <property type="evidence" value="ECO:0007669"/>
    <property type="project" value="UniProtKB-ARBA"/>
</dbReference>
<reference evidence="8 9" key="1">
    <citation type="journal article" date="2005" name="PLoS Biol.">
        <title>The genomes of Oryza sativa: a history of duplications.</title>
        <authorList>
            <person name="Yu J."/>
            <person name="Wang J."/>
            <person name="Lin W."/>
            <person name="Li S."/>
            <person name="Li H."/>
            <person name="Zhou J."/>
            <person name="Ni P."/>
            <person name="Dong W."/>
            <person name="Hu S."/>
            <person name="Zeng C."/>
            <person name="Zhang J."/>
            <person name="Zhang Y."/>
            <person name="Li R."/>
            <person name="Xu Z."/>
            <person name="Li S."/>
            <person name="Li X."/>
            <person name="Zheng H."/>
            <person name="Cong L."/>
            <person name="Lin L."/>
            <person name="Yin J."/>
            <person name="Geng J."/>
            <person name="Li G."/>
            <person name="Shi J."/>
            <person name="Liu J."/>
            <person name="Lv H."/>
            <person name="Li J."/>
            <person name="Wang J."/>
            <person name="Deng Y."/>
            <person name="Ran L."/>
            <person name="Shi X."/>
            <person name="Wang X."/>
            <person name="Wu Q."/>
            <person name="Li C."/>
            <person name="Ren X."/>
            <person name="Wang J."/>
            <person name="Wang X."/>
            <person name="Li D."/>
            <person name="Liu D."/>
            <person name="Zhang X."/>
            <person name="Ji Z."/>
            <person name="Zhao W."/>
            <person name="Sun Y."/>
            <person name="Zhang Z."/>
            <person name="Bao J."/>
            <person name="Han Y."/>
            <person name="Dong L."/>
            <person name="Ji J."/>
            <person name="Chen P."/>
            <person name="Wu S."/>
            <person name="Liu J."/>
            <person name="Xiao Y."/>
            <person name="Bu D."/>
            <person name="Tan J."/>
            <person name="Yang L."/>
            <person name="Ye C."/>
            <person name="Zhang J."/>
            <person name="Xu J."/>
            <person name="Zhou Y."/>
            <person name="Yu Y."/>
            <person name="Zhang B."/>
            <person name="Zhuang S."/>
            <person name="Wei H."/>
            <person name="Liu B."/>
            <person name="Lei M."/>
            <person name="Yu H."/>
            <person name="Li Y."/>
            <person name="Xu H."/>
            <person name="Wei S."/>
            <person name="He X."/>
            <person name="Fang L."/>
            <person name="Zhang Z."/>
            <person name="Zhang Y."/>
            <person name="Huang X."/>
            <person name="Su Z."/>
            <person name="Tong W."/>
            <person name="Li J."/>
            <person name="Tong Z."/>
            <person name="Li S."/>
            <person name="Ye J."/>
            <person name="Wang L."/>
            <person name="Fang L."/>
            <person name="Lei T."/>
            <person name="Chen C."/>
            <person name="Chen H."/>
            <person name="Xu Z."/>
            <person name="Li H."/>
            <person name="Huang H."/>
            <person name="Zhang F."/>
            <person name="Xu H."/>
            <person name="Li N."/>
            <person name="Zhao C."/>
            <person name="Li S."/>
            <person name="Dong L."/>
            <person name="Huang Y."/>
            <person name="Li L."/>
            <person name="Xi Y."/>
            <person name="Qi Q."/>
            <person name="Li W."/>
            <person name="Zhang B."/>
            <person name="Hu W."/>
            <person name="Zhang Y."/>
            <person name="Tian X."/>
            <person name="Jiao Y."/>
            <person name="Liang X."/>
            <person name="Jin J."/>
            <person name="Gao L."/>
            <person name="Zheng W."/>
            <person name="Hao B."/>
            <person name="Liu S."/>
            <person name="Wang W."/>
            <person name="Yuan L."/>
            <person name="Cao M."/>
            <person name="McDermott J."/>
            <person name="Samudrala R."/>
            <person name="Wang J."/>
            <person name="Wong G.K."/>
            <person name="Yang H."/>
        </authorList>
    </citation>
    <scope>NUCLEOTIDE SEQUENCE [LARGE SCALE GENOMIC DNA]</scope>
    <source>
        <strain evidence="9">cv. 93-11</strain>
    </source>
</reference>
<feature type="region of interest" description="Disordered" evidence="6">
    <location>
        <begin position="653"/>
        <end position="721"/>
    </location>
</feature>
<feature type="compositionally biased region" description="Polar residues" evidence="6">
    <location>
        <begin position="698"/>
        <end position="721"/>
    </location>
</feature>
<dbReference type="Gene3D" id="1.25.10.10">
    <property type="entry name" value="Leucine-rich Repeat Variant"/>
    <property type="match status" value="4"/>
</dbReference>
<sequence length="1435" mass="158991">MEAALEAARAKDTKQRLAGVERLHEALEAAARRGLTSAEVTSLVDACMDLTKDGNFRVAQGGLQALSAAAVLAGDHFKIHLNALVPAAVERLGDGKQPVRDAARQLLVTLMEVSSPTIIVERAGSYAWTHKSWRVREEFVRTVATAVGLFASTELPLQRVLLSPVLQLLNDLNQSVRDAAISCIEEMYRNMGSQFHEELQRHNLPSYMLKDINSRLDKIEPKARSSDGARMQYKVIERSVSANPKRGSPRKKSSTRESTLFGGDSDITEKPVEPIRVHSEKELLREMEKIASALDPEKDWSIRIAAMQRIEALVYGGAIDYPSFLTLLKQLVPPLSAQLSDRRSSIVKQACHLLNMLSKELLGDFEACAEIFIPVLFKLVVITVLVIAESADNCIKTILRNCKVSRILPLIADTAKNDRSAILRARCSEYALLILEYWADAPEIQRASDIYEDLIKCCVADAMSEVRATARSCYRMFTKTWPERSRRLFMSFDPAVQRIINDEDGGLQKRYPSPSLREKGVQLSRASSHASGTHLAGYSTSAIVAMDKSAAISSESSLSSRSLLSQSKKIGRTAERSIESVLSSSKQKVSAIESLLKGVSGRQNFSAMRSTSLDLGVDPPSSRDPPIPLAATASDHLSLQNSILLDSSLPSINNTRNGGSRLVDTVNPHVANKERSRSPYLSSLSSESISGSSLPYARSSSGRSPYGSTMEESNDTWSTRRMPQMQMDRHYLDMTYRDASHRNLHNHQVPHFQRPLRKQVASRTSASSRHSFDDGHISSNDMSRYTDGPTSISDALSGGLSASSDWVARVTAFNFIQTLLQQGQKGIQEVMQNFEKVMKLFFRYLDDPHHKVAQAAFSTLADIIPACKKQFESYVERILPYVFSRLIDPKELVRQPCSSTLEVVGRTYPIDTLLPALVRSLDEQRSPKAKLAVLEFANKSFSRYKVDSEGYSNSGFLKLWLSKLAPLIHEKNAKLKETSISGIIAVYSHFDSTAVLNFILNLSIEEQNLVRRALKQYTPRIEVDLVNYLQSKKERSRPKSYDQVDFGNSSEDGYALTPKSSYAFGRFSASSLDNASGKKMNMVHGSTFLDISTGRTSSDVSIDNVKQCFEPEAEVLATSRESKNIARTVVEAARSWTDYPGKSDATIDDENSTGTPRLEFGRLAVSDGRGAVISTSVEDTQEGNPLVELSSVKITPHTSNGPSIPQLIHQISNVSEVTSLDKREALQQLVTASTNNDNSIWTKYFNQILTTILEVLDDSDSSIRELSLSLVAEMLHNQKDPMEESIEIVLEKLLHVTKDVVAKVSNEANQCLNVVLAKYDPFRCLAVIVPLLVSDDEKMLVVCTNCLTKLVGRLSEEELMTQLPSFLPALFDAFNNQSPDVRKTVVFCLVDIYIMLGKAFVPYLEGLNSTQLRLVTIYANRISQARSGAPIDANH</sequence>
<dbReference type="InterPro" id="IPR048491">
    <property type="entry name" value="XMAP215_CLASP_TOG"/>
</dbReference>
<dbReference type="InterPro" id="IPR024395">
    <property type="entry name" value="CLASP_N_dom"/>
</dbReference>
<feature type="domain" description="TOG" evidence="7">
    <location>
        <begin position="1209"/>
        <end position="1428"/>
    </location>
</feature>
<feature type="compositionally biased region" description="Low complexity" evidence="6">
    <location>
        <begin position="678"/>
        <end position="694"/>
    </location>
</feature>
<keyword evidence="2" id="KW-0963">Cytoplasm</keyword>
<feature type="region of interest" description="Disordered" evidence="6">
    <location>
        <begin position="748"/>
        <end position="785"/>
    </location>
</feature>
<dbReference type="GO" id="GO:0000226">
    <property type="term" value="P:microtubule cytoskeleton organization"/>
    <property type="evidence" value="ECO:0007669"/>
    <property type="project" value="TreeGrafter"/>
</dbReference>
<dbReference type="Proteomes" id="UP000007015">
    <property type="component" value="Chromosome 2"/>
</dbReference>
<proteinExistence type="predicted"/>
<feature type="repeat" description="HEAT" evidence="5">
    <location>
        <begin position="161"/>
        <end position="199"/>
    </location>
</feature>
<dbReference type="Gramene" id="BGIOSGA006034-TA">
    <property type="protein sequence ID" value="BGIOSGA006034-PA"/>
    <property type="gene ID" value="BGIOSGA006034"/>
</dbReference>
<dbReference type="GO" id="GO:0031110">
    <property type="term" value="P:regulation of microtubule polymerization or depolymerization"/>
    <property type="evidence" value="ECO:0007669"/>
    <property type="project" value="UniProtKB-ARBA"/>
</dbReference>
<dbReference type="PROSITE" id="PS50077">
    <property type="entry name" value="HEAT_REPEAT"/>
    <property type="match status" value="1"/>
</dbReference>
<keyword evidence="3" id="KW-0677">Repeat</keyword>
<evidence type="ECO:0000256" key="4">
    <source>
        <dbReference type="ARBA" id="ARBA00023212"/>
    </source>
</evidence>